<feature type="transmembrane region" description="Helical" evidence="1">
    <location>
        <begin position="40"/>
        <end position="63"/>
    </location>
</feature>
<organism evidence="2 3">
    <name type="scientific">Paraburkholderia phenazinium</name>
    <dbReference type="NCBI Taxonomy" id="60549"/>
    <lineage>
        <taxon>Bacteria</taxon>
        <taxon>Pseudomonadati</taxon>
        <taxon>Pseudomonadota</taxon>
        <taxon>Betaproteobacteria</taxon>
        <taxon>Burkholderiales</taxon>
        <taxon>Burkholderiaceae</taxon>
        <taxon>Paraburkholderia</taxon>
    </lineage>
</organism>
<protein>
    <recommendedName>
        <fullName evidence="4">DMSO/TMAO reductase YedYZ, heme-binding membrane subunit</fullName>
    </recommendedName>
</protein>
<evidence type="ECO:0000313" key="3">
    <source>
        <dbReference type="Proteomes" id="UP000185151"/>
    </source>
</evidence>
<reference evidence="2 3" key="1">
    <citation type="submission" date="2016-11" db="EMBL/GenBank/DDBJ databases">
        <authorList>
            <person name="Jaros S."/>
            <person name="Januszkiewicz K."/>
            <person name="Wedrychowicz H."/>
        </authorList>
    </citation>
    <scope>NUCLEOTIDE SEQUENCE [LARGE SCALE GENOMIC DNA]</scope>
    <source>
        <strain evidence="2 3">GAS95</strain>
    </source>
</reference>
<feature type="transmembrane region" description="Helical" evidence="1">
    <location>
        <begin position="117"/>
        <end position="138"/>
    </location>
</feature>
<feature type="transmembrane region" description="Helical" evidence="1">
    <location>
        <begin position="150"/>
        <end position="168"/>
    </location>
</feature>
<evidence type="ECO:0000256" key="1">
    <source>
        <dbReference type="SAM" id="Phobius"/>
    </source>
</evidence>
<keyword evidence="1" id="KW-0472">Membrane</keyword>
<evidence type="ECO:0008006" key="4">
    <source>
        <dbReference type="Google" id="ProtNLM"/>
    </source>
</evidence>
<dbReference type="OrthoDB" id="552353at2"/>
<proteinExistence type="predicted"/>
<dbReference type="Proteomes" id="UP000185151">
    <property type="component" value="Unassembled WGS sequence"/>
</dbReference>
<keyword evidence="1" id="KW-1133">Transmembrane helix</keyword>
<accession>A0A1N6GP90</accession>
<keyword evidence="3" id="KW-1185">Reference proteome</keyword>
<dbReference type="AlphaFoldDB" id="A0A1N6GP90"/>
<feature type="transmembrane region" description="Helical" evidence="1">
    <location>
        <begin position="12"/>
        <end position="34"/>
    </location>
</feature>
<sequence length="228" mass="25343">MRQEPAGMATWLNAWQLVWTSTLTVAGIAAIILIRQTDLVGVRSVIAMSARTSLVLFCLAFSGSSVHRLWPGRWSRWQLRNRRYLGLSFAASHTIHIAALIVFGVVAPAVYATVGTWTNGMLAGLAYVFLLAMAATSFDRTAAWLGAARWRALHLVGSYYIWLIFLIAFGKRMMRHPVSFYPVAVAILVLSLAIRLVAGRYARRRTRAQSLPQTLPSDAVEPRLSRET</sequence>
<gene>
    <name evidence="2" type="ORF">SAMN05444165_0886</name>
</gene>
<dbReference type="EMBL" id="FSRU01000001">
    <property type="protein sequence ID" value="SIO09360.1"/>
    <property type="molecule type" value="Genomic_DNA"/>
</dbReference>
<keyword evidence="1" id="KW-0812">Transmembrane</keyword>
<feature type="transmembrane region" description="Helical" evidence="1">
    <location>
        <begin position="84"/>
        <end position="111"/>
    </location>
</feature>
<dbReference type="RefSeq" id="WP_074294400.1">
    <property type="nucleotide sequence ID" value="NZ_FSRU01000001.1"/>
</dbReference>
<evidence type="ECO:0000313" key="2">
    <source>
        <dbReference type="EMBL" id="SIO09360.1"/>
    </source>
</evidence>
<name>A0A1N6GP90_9BURK</name>
<feature type="transmembrane region" description="Helical" evidence="1">
    <location>
        <begin position="180"/>
        <end position="198"/>
    </location>
</feature>